<dbReference type="PROSITE" id="PS50181">
    <property type="entry name" value="FBOX"/>
    <property type="match status" value="1"/>
</dbReference>
<evidence type="ECO:0000313" key="2">
    <source>
        <dbReference type="EMBL" id="OCK80772.1"/>
    </source>
</evidence>
<organism evidence="2 3">
    <name type="scientific">Lepidopterella palustris CBS 459.81</name>
    <dbReference type="NCBI Taxonomy" id="1314670"/>
    <lineage>
        <taxon>Eukaryota</taxon>
        <taxon>Fungi</taxon>
        <taxon>Dikarya</taxon>
        <taxon>Ascomycota</taxon>
        <taxon>Pezizomycotina</taxon>
        <taxon>Dothideomycetes</taxon>
        <taxon>Pleosporomycetidae</taxon>
        <taxon>Mytilinidiales</taxon>
        <taxon>Argynnaceae</taxon>
        <taxon>Lepidopterella</taxon>
    </lineage>
</organism>
<proteinExistence type="predicted"/>
<dbReference type="InterPro" id="IPR001810">
    <property type="entry name" value="F-box_dom"/>
</dbReference>
<reference evidence="2 3" key="1">
    <citation type="journal article" date="2016" name="Nat. Commun.">
        <title>Ectomycorrhizal ecology is imprinted in the genome of the dominant symbiotic fungus Cenococcum geophilum.</title>
        <authorList>
            <consortium name="DOE Joint Genome Institute"/>
            <person name="Peter M."/>
            <person name="Kohler A."/>
            <person name="Ohm R.A."/>
            <person name="Kuo A."/>
            <person name="Krutzmann J."/>
            <person name="Morin E."/>
            <person name="Arend M."/>
            <person name="Barry K.W."/>
            <person name="Binder M."/>
            <person name="Choi C."/>
            <person name="Clum A."/>
            <person name="Copeland A."/>
            <person name="Grisel N."/>
            <person name="Haridas S."/>
            <person name="Kipfer T."/>
            <person name="LaButti K."/>
            <person name="Lindquist E."/>
            <person name="Lipzen A."/>
            <person name="Maire R."/>
            <person name="Meier B."/>
            <person name="Mihaltcheva S."/>
            <person name="Molinier V."/>
            <person name="Murat C."/>
            <person name="Poggeler S."/>
            <person name="Quandt C.A."/>
            <person name="Sperisen C."/>
            <person name="Tritt A."/>
            <person name="Tisserant E."/>
            <person name="Crous P.W."/>
            <person name="Henrissat B."/>
            <person name="Nehls U."/>
            <person name="Egli S."/>
            <person name="Spatafora J.W."/>
            <person name="Grigoriev I.V."/>
            <person name="Martin F.M."/>
        </authorList>
    </citation>
    <scope>NUCLEOTIDE SEQUENCE [LARGE SCALE GENOMIC DNA]</scope>
    <source>
        <strain evidence="2 3">CBS 459.81</strain>
    </source>
</reference>
<dbReference type="AlphaFoldDB" id="A0A8E2EBA4"/>
<feature type="domain" description="F-box" evidence="1">
    <location>
        <begin position="24"/>
        <end position="69"/>
    </location>
</feature>
<protein>
    <recommendedName>
        <fullName evidence="1">F-box domain-containing protein</fullName>
    </recommendedName>
</protein>
<dbReference type="Proteomes" id="UP000250266">
    <property type="component" value="Unassembled WGS sequence"/>
</dbReference>
<sequence length="831" mass="93711">MQVFEEAWASESPLPIRSSQQQSEPSLETLPEELVQLIFELIPPLALRNISLVSHWAYSHATAFLWRDISLVDCWKLHPRESGPPLFSERGCGDSDEHDDTPMIQRLLVLARNPFLASKVQKVTHRCHLPTPGIFNELPTMYFQGKNLSQDPRTLKLLRLAILNMVNVHTLRIVFGHWNITKGLLEGFLDPSRPRRIPLRRLWLESCSLDGAEIDFGIGFDLSGLESVRFRRLRVEFTPHEPDVEVTQMKFPEFELSRGGYPKNLHNGAGGYYQTTINFGVFSDTRVLPYTEEDLRTLAQKYDDTIYEALPGAEVYIESQPLPTTGLSHPTKRPGVPLLPMIHILNMGASSLTKINLDWILLRRDERVPHSPSQVDTNAESMLYLLSSLVFPNLRAFQLRNGVVNATRLPRAIYLLESCDEIGGPIFLKFLEAHPKLQCLAWPMNRFYSHKRATTDIVNRARDVVAQLGRTLVDLRVDSYYDSQGETFTDEGSLLPIDIENRIRRRRFISEFASQMTKIEQIKMEGGIPRDEKRETIRALHACPLKKIVLIGVSNPIGNTWGLEGADLKKIDEGGHDYSGHLEEEFSEAIFASAITAPTAPENFHFEPQYGWPPSPPMIHTIAAHHASTITELKFCGYNGSPILSKSTPITQPLLYPLRHFHNLRQLVLSMWLLTNFEGEDRDDEIIASWLDTRSPTSTALVVVTPAGTFSNTTPSPPPPPVAPTVASNSPLLGPAPDYNRWAVTLRTKFSPSALAYRVAADIAPHLSPEAKARPGGVRVRASFCLGTATGDIFDLDIRIGRNDQVLEFVGPREEGEKGRWWDKLEGRRWF</sequence>
<dbReference type="SUPFAM" id="SSF81383">
    <property type="entry name" value="F-box domain"/>
    <property type="match status" value="1"/>
</dbReference>
<gene>
    <name evidence="2" type="ORF">K432DRAFT_327616</name>
</gene>
<dbReference type="EMBL" id="KV744946">
    <property type="protein sequence ID" value="OCK80772.1"/>
    <property type="molecule type" value="Genomic_DNA"/>
</dbReference>
<dbReference type="InterPro" id="IPR036047">
    <property type="entry name" value="F-box-like_dom_sf"/>
</dbReference>
<evidence type="ECO:0000259" key="1">
    <source>
        <dbReference type="PROSITE" id="PS50181"/>
    </source>
</evidence>
<keyword evidence="3" id="KW-1185">Reference proteome</keyword>
<evidence type="ECO:0000313" key="3">
    <source>
        <dbReference type="Proteomes" id="UP000250266"/>
    </source>
</evidence>
<name>A0A8E2EBA4_9PEZI</name>
<dbReference type="OrthoDB" id="47801at2759"/>
<accession>A0A8E2EBA4</accession>